<evidence type="ECO:0000256" key="6">
    <source>
        <dbReference type="PIRSR" id="PIRSR600821-50"/>
    </source>
</evidence>
<dbReference type="Pfam" id="PF00842">
    <property type="entry name" value="Ala_racemase_C"/>
    <property type="match status" value="1"/>
</dbReference>
<feature type="binding site" evidence="5 7">
    <location>
        <position position="765"/>
    </location>
    <ligand>
        <name>substrate</name>
    </ligand>
</feature>
<comment type="similarity">
    <text evidence="5">Belongs to the alanine racemase family.</text>
</comment>
<feature type="modified residue" description="N6-(pyridoxal phosphate)lysine" evidence="5 6">
    <location>
        <position position="491"/>
    </location>
</feature>
<dbReference type="Gene3D" id="3.40.1390.10">
    <property type="entry name" value="MurE/MurF, N-terminal domain"/>
    <property type="match status" value="1"/>
</dbReference>
<evidence type="ECO:0000256" key="5">
    <source>
        <dbReference type="HAMAP-Rule" id="MF_01201"/>
    </source>
</evidence>
<dbReference type="PRINTS" id="PR00992">
    <property type="entry name" value="ALARACEMASE"/>
</dbReference>
<gene>
    <name evidence="9" type="ORF">DN752_10530</name>
</gene>
<dbReference type="InterPro" id="IPR029066">
    <property type="entry name" value="PLP-binding_barrel"/>
</dbReference>
<dbReference type="InterPro" id="IPR035911">
    <property type="entry name" value="MurE/MurF_N"/>
</dbReference>
<dbReference type="SUPFAM" id="SSF53244">
    <property type="entry name" value="MurD-like peptide ligases, peptide-binding domain"/>
    <property type="match status" value="1"/>
</dbReference>
<evidence type="ECO:0000256" key="2">
    <source>
        <dbReference type="ARBA" id="ARBA00001933"/>
    </source>
</evidence>
<protein>
    <recommendedName>
        <fullName evidence="5">Alanine racemase</fullName>
        <ecNumber evidence="5">5.1.1.1</ecNumber>
    </recommendedName>
</protein>
<keyword evidence="4 5" id="KW-0413">Isomerase</keyword>
<comment type="cofactor">
    <cofactor evidence="2 5 6">
        <name>pyridoxal 5'-phosphate</name>
        <dbReference type="ChEBI" id="CHEBI:597326"/>
    </cofactor>
</comment>
<dbReference type="Gene3D" id="2.40.37.10">
    <property type="entry name" value="Lyase, Ornithine Decarboxylase, Chain A, domain 1"/>
    <property type="match status" value="1"/>
</dbReference>
<evidence type="ECO:0000256" key="4">
    <source>
        <dbReference type="ARBA" id="ARBA00023235"/>
    </source>
</evidence>
<sequence>MVKSLTFQQLTLITQGQTVLQDREDQPVRYISTDSRKIIHGQQTLFIALKGFKVDGHDYLKDAYEKGVRLFIVQKPLLLNQFPGIAVLQVNDGLKALQAIAKWNRKQFGGTVIGITGSNGKTIIKEWLGQVLASKFALAKSPKSYNSQTGVPLSIFGIEEYHKAAIIEAGISQVGEMARLERIIQPDIGILTNIGTAHAEGFSSQEQKLKEKIKLFNDAQLIIYRKDHPLIHRILQEHFAPSRLVAWSEYAGADYTLSIKKNNNGSKITLIKPDLGIFTFHSPFTDEASLENLRHTMVASLVLGLPEPEIQQVIPGLNTVEMRLTLKSGIHQCLLIDDTYNNDLAGLDIALEFMNTQRPKKRKILMLSDLLQAGKKEDVYNNVRALVRHYQVDMLLGVGQEISQLEENPPCESHFYQDTDQLLEALGTLSFQDDLILIKGARMYRFEQIVDALQERLHGTVLEINLNALRRNFTFYKSQLKPSTKVMIMVKAFAYGGGATEIAHHLQQLNADYLAVAYTDEGVSLRQEQINLPIMVLNPAPESFGNLVKYQLEPVVYSLSFFRQLGAYCHSNHTSLKIHLDLDTGMHRLGFGETDLEALREMITAYPSLKVASMYTHLAGADEADHEEYTKRQLSLFEAMCKTVKGFLGYSPLVHALNSAGIVRYPDFQMDMVRLGIGLYGVEVNGLHQEALQPVSVLKTTISQLKSLKKGETVGYGRKGVMASDGQIATIAIGYADGYDRRFSNGKGQVLIHGKKAAVIGNVCMDMTMIEVTGMDVHEGDEVIIYGEGLSLKEQATAIGTIPYELLTNISSRVKRVYFMD</sequence>
<dbReference type="GO" id="GO:0071555">
    <property type="term" value="P:cell wall organization"/>
    <property type="evidence" value="ECO:0007669"/>
    <property type="project" value="InterPro"/>
</dbReference>
<dbReference type="SUPFAM" id="SSF51419">
    <property type="entry name" value="PLP-binding barrel"/>
    <property type="match status" value="1"/>
</dbReference>
<evidence type="ECO:0000313" key="10">
    <source>
        <dbReference type="Proteomes" id="UP000248688"/>
    </source>
</evidence>
<dbReference type="GO" id="GO:0030170">
    <property type="term" value="F:pyridoxal phosphate binding"/>
    <property type="evidence" value="ECO:0007669"/>
    <property type="project" value="UniProtKB-UniRule"/>
</dbReference>
<feature type="binding site" evidence="5 7">
    <location>
        <position position="588"/>
    </location>
    <ligand>
        <name>substrate</name>
    </ligand>
</feature>
<dbReference type="InterPro" id="IPR036615">
    <property type="entry name" value="Mur_ligase_C_dom_sf"/>
</dbReference>
<comment type="function">
    <text evidence="5">Catalyzes the interconversion of L-alanine and D-alanine. May also act on other amino acids.</text>
</comment>
<dbReference type="Pfam" id="PF08245">
    <property type="entry name" value="Mur_ligase_M"/>
    <property type="match status" value="1"/>
</dbReference>
<dbReference type="SUPFAM" id="SSF63418">
    <property type="entry name" value="MurE/MurF N-terminal domain"/>
    <property type="match status" value="1"/>
</dbReference>
<dbReference type="NCBIfam" id="TIGR00492">
    <property type="entry name" value="alr"/>
    <property type="match status" value="1"/>
</dbReference>
<evidence type="ECO:0000313" key="9">
    <source>
        <dbReference type="EMBL" id="AWW30526.1"/>
    </source>
</evidence>
<keyword evidence="9" id="KW-0436">Ligase</keyword>
<feature type="domain" description="Alanine racemase C-terminal" evidence="8">
    <location>
        <begin position="695"/>
        <end position="819"/>
    </location>
</feature>
<dbReference type="GO" id="GO:0047480">
    <property type="term" value="F:UDP-N-acetylmuramoyl-tripeptide-D-alanyl-D-alanine ligase activity"/>
    <property type="evidence" value="ECO:0007669"/>
    <property type="project" value="InterPro"/>
</dbReference>
<feature type="active site" description="Proton acceptor; specific for L-alanine" evidence="5">
    <location>
        <position position="716"/>
    </location>
</feature>
<dbReference type="InterPro" id="IPR001608">
    <property type="entry name" value="Ala_racemase_N"/>
</dbReference>
<dbReference type="FunFam" id="3.20.20.10:FF:000002">
    <property type="entry name" value="Alanine racemase"/>
    <property type="match status" value="1"/>
</dbReference>
<dbReference type="UniPathway" id="UPA00042">
    <property type="reaction ID" value="UER00497"/>
</dbReference>
<dbReference type="InterPro" id="IPR000821">
    <property type="entry name" value="Ala_racemase"/>
</dbReference>
<dbReference type="RefSeq" id="WP_112783907.1">
    <property type="nucleotide sequence ID" value="NZ_CP030041.1"/>
</dbReference>
<dbReference type="GO" id="GO:0030632">
    <property type="term" value="P:D-alanine biosynthetic process"/>
    <property type="evidence" value="ECO:0007669"/>
    <property type="project" value="UniProtKB-UniRule"/>
</dbReference>
<dbReference type="Gene3D" id="3.20.20.10">
    <property type="entry name" value="Alanine racemase"/>
    <property type="match status" value="1"/>
</dbReference>
<dbReference type="SUPFAM" id="SSF50621">
    <property type="entry name" value="Alanine racemase C-terminal domain-like"/>
    <property type="match status" value="1"/>
</dbReference>
<dbReference type="EMBL" id="CP030041">
    <property type="protein sequence ID" value="AWW30526.1"/>
    <property type="molecule type" value="Genomic_DNA"/>
</dbReference>
<dbReference type="InterPro" id="IPR036565">
    <property type="entry name" value="Mur-like_cat_sf"/>
</dbReference>
<evidence type="ECO:0000259" key="8">
    <source>
        <dbReference type="SMART" id="SM01005"/>
    </source>
</evidence>
<dbReference type="KEGG" id="est:DN752_10530"/>
<keyword evidence="10" id="KW-1185">Reference proteome</keyword>
<comment type="pathway">
    <text evidence="5">Amino-acid biosynthesis; D-alanine biosynthesis; D-alanine from L-alanine: step 1/1.</text>
</comment>
<dbReference type="EC" id="5.1.1.1" evidence="5"/>
<evidence type="ECO:0000256" key="7">
    <source>
        <dbReference type="PIRSR" id="PIRSR600821-52"/>
    </source>
</evidence>
<reference evidence="9 10" key="1">
    <citation type="submission" date="2018-06" db="EMBL/GenBank/DDBJ databases">
        <title>Echinicola strongylocentroti sp. nov., isolated from a sea urchin Strongylocentrotus intermedius.</title>
        <authorList>
            <person name="Bae S.S."/>
        </authorList>
    </citation>
    <scope>NUCLEOTIDE SEQUENCE [LARGE SCALE GENOMIC DNA]</scope>
    <source>
        <strain evidence="9 10">MEBiC08714</strain>
    </source>
</reference>
<dbReference type="AlphaFoldDB" id="A0A2Z4IJ10"/>
<dbReference type="SMART" id="SM01005">
    <property type="entry name" value="Ala_racemase_C"/>
    <property type="match status" value="1"/>
</dbReference>
<dbReference type="Pfam" id="PF01225">
    <property type="entry name" value="Mur_ligase"/>
    <property type="match status" value="1"/>
</dbReference>
<accession>A0A2Z4IJ10</accession>
<dbReference type="CDD" id="cd00430">
    <property type="entry name" value="PLPDE_III_AR"/>
    <property type="match status" value="1"/>
</dbReference>
<comment type="catalytic activity">
    <reaction evidence="1 5">
        <text>L-alanine = D-alanine</text>
        <dbReference type="Rhea" id="RHEA:20249"/>
        <dbReference type="ChEBI" id="CHEBI:57416"/>
        <dbReference type="ChEBI" id="CHEBI:57972"/>
        <dbReference type="EC" id="5.1.1.1"/>
    </reaction>
</comment>
<keyword evidence="3 5" id="KW-0663">Pyridoxal phosphate</keyword>
<name>A0A2Z4IJ10_9BACT</name>
<dbReference type="GO" id="GO:0008784">
    <property type="term" value="F:alanine racemase activity"/>
    <property type="evidence" value="ECO:0007669"/>
    <property type="project" value="UniProtKB-UniRule"/>
</dbReference>
<evidence type="ECO:0000256" key="3">
    <source>
        <dbReference type="ARBA" id="ARBA00022898"/>
    </source>
</evidence>
<organism evidence="9 10">
    <name type="scientific">Echinicola strongylocentroti</name>
    <dbReference type="NCBI Taxonomy" id="1795355"/>
    <lineage>
        <taxon>Bacteria</taxon>
        <taxon>Pseudomonadati</taxon>
        <taxon>Bacteroidota</taxon>
        <taxon>Cytophagia</taxon>
        <taxon>Cytophagales</taxon>
        <taxon>Cyclobacteriaceae</taxon>
        <taxon>Echinicola</taxon>
    </lineage>
</organism>
<dbReference type="PANTHER" id="PTHR30511:SF0">
    <property type="entry name" value="ALANINE RACEMASE, CATABOLIC-RELATED"/>
    <property type="match status" value="1"/>
</dbReference>
<dbReference type="HAMAP" id="MF_01201">
    <property type="entry name" value="Ala_racemase"/>
    <property type="match status" value="1"/>
</dbReference>
<dbReference type="InterPro" id="IPR009006">
    <property type="entry name" value="Ala_racemase/Decarboxylase_C"/>
</dbReference>
<dbReference type="PANTHER" id="PTHR30511">
    <property type="entry name" value="ALANINE RACEMASE"/>
    <property type="match status" value="1"/>
</dbReference>
<dbReference type="Gene3D" id="3.40.1190.10">
    <property type="entry name" value="Mur-like, catalytic domain"/>
    <property type="match status" value="1"/>
</dbReference>
<proteinExistence type="inferred from homology"/>
<dbReference type="Gene3D" id="3.90.190.20">
    <property type="entry name" value="Mur ligase, C-terminal domain"/>
    <property type="match status" value="1"/>
</dbReference>
<dbReference type="Proteomes" id="UP000248688">
    <property type="component" value="Chromosome"/>
</dbReference>
<dbReference type="InterPro" id="IPR011079">
    <property type="entry name" value="Ala_racemase_C"/>
</dbReference>
<dbReference type="NCBIfam" id="NF008897">
    <property type="entry name" value="PRK11930.1"/>
    <property type="match status" value="1"/>
</dbReference>
<evidence type="ECO:0000256" key="1">
    <source>
        <dbReference type="ARBA" id="ARBA00000316"/>
    </source>
</evidence>
<dbReference type="InterPro" id="IPR005863">
    <property type="entry name" value="UDP-N-AcMur_synth"/>
</dbReference>
<dbReference type="NCBIfam" id="TIGR01143">
    <property type="entry name" value="murF"/>
    <property type="match status" value="1"/>
</dbReference>
<feature type="active site" description="Proton acceptor; specific for D-alanine" evidence="5">
    <location>
        <position position="491"/>
    </location>
</feature>
<dbReference type="Pfam" id="PF01168">
    <property type="entry name" value="Ala_racemase_N"/>
    <property type="match status" value="1"/>
</dbReference>
<dbReference type="InterPro" id="IPR013221">
    <property type="entry name" value="Mur_ligase_cen"/>
</dbReference>
<dbReference type="SUPFAM" id="SSF53623">
    <property type="entry name" value="MurD-like peptide ligases, catalytic domain"/>
    <property type="match status" value="1"/>
</dbReference>
<dbReference type="GO" id="GO:0005524">
    <property type="term" value="F:ATP binding"/>
    <property type="evidence" value="ECO:0007669"/>
    <property type="project" value="InterPro"/>
</dbReference>
<dbReference type="InterPro" id="IPR000713">
    <property type="entry name" value="Mur_ligase_N"/>
</dbReference>
<dbReference type="GO" id="GO:0005829">
    <property type="term" value="C:cytosol"/>
    <property type="evidence" value="ECO:0007669"/>
    <property type="project" value="TreeGrafter"/>
</dbReference>
<dbReference type="OrthoDB" id="9801978at2"/>